<dbReference type="AlphaFoldDB" id="A0AAD7GU18"/>
<sequence length="424" mass="45650">MSLNGHPSATPAQPLPPLPAGWGGPPSTPSPYQLPPAPTNSDGWGSSPTTVPRSDDTPLPQTYTPSSSHDGYNTLFPAPIIKPLFIDTLARDMKLEEGQRQNLHDFVQLGSAGAGLSQADLATRLYALAVTFSDIAERRRTLAAETPTDWKSLWRDLSIRLDGSFAFTKDQERQKNIRGIARDIIIEPSRTVYTTMHIDVLAAIKKRPESLALDNVAGVPAREQALTSQVKSAGSSVRNALRKEIIGSIDPENWVSLAQFSYDCVSKYKLGGAGIDISDSYTAHIALLRRFAFDHPGLKPEPAASSAAADDDDTRPTKKARTSKKGAQAGGRIAAGEDFWGQVDEYFRNEIKTRGKNLTGSKWKSYIDRIISDDNSKFRGKQPGSPIEPLRGNQPEAGVEGATVSSASGDMSGASARPALASLL</sequence>
<feature type="compositionally biased region" description="Polar residues" evidence="1">
    <location>
        <begin position="40"/>
        <end position="52"/>
    </location>
</feature>
<name>A0AAD7GU18_9AGAR</name>
<reference evidence="2" key="1">
    <citation type="submission" date="2023-03" db="EMBL/GenBank/DDBJ databases">
        <title>Massive genome expansion in bonnet fungi (Mycena s.s.) driven by repeated elements and novel gene families across ecological guilds.</title>
        <authorList>
            <consortium name="Lawrence Berkeley National Laboratory"/>
            <person name="Harder C.B."/>
            <person name="Miyauchi S."/>
            <person name="Viragh M."/>
            <person name="Kuo A."/>
            <person name="Thoen E."/>
            <person name="Andreopoulos B."/>
            <person name="Lu D."/>
            <person name="Skrede I."/>
            <person name="Drula E."/>
            <person name="Henrissat B."/>
            <person name="Morin E."/>
            <person name="Kohler A."/>
            <person name="Barry K."/>
            <person name="LaButti K."/>
            <person name="Morin E."/>
            <person name="Salamov A."/>
            <person name="Lipzen A."/>
            <person name="Mereny Z."/>
            <person name="Hegedus B."/>
            <person name="Baldrian P."/>
            <person name="Stursova M."/>
            <person name="Weitz H."/>
            <person name="Taylor A."/>
            <person name="Grigoriev I.V."/>
            <person name="Nagy L.G."/>
            <person name="Martin F."/>
            <person name="Kauserud H."/>
        </authorList>
    </citation>
    <scope>NUCLEOTIDE SEQUENCE</scope>
    <source>
        <strain evidence="2">CBHHK182m</strain>
    </source>
</reference>
<dbReference type="EMBL" id="JARKIB010000478">
    <property type="protein sequence ID" value="KAJ7705149.1"/>
    <property type="molecule type" value="Genomic_DNA"/>
</dbReference>
<feature type="compositionally biased region" description="Polar residues" evidence="1">
    <location>
        <begin position="59"/>
        <end position="70"/>
    </location>
</feature>
<dbReference type="Proteomes" id="UP001215598">
    <property type="component" value="Unassembled WGS sequence"/>
</dbReference>
<evidence type="ECO:0000256" key="1">
    <source>
        <dbReference type="SAM" id="MobiDB-lite"/>
    </source>
</evidence>
<feature type="compositionally biased region" description="Low complexity" evidence="1">
    <location>
        <begin position="405"/>
        <end position="416"/>
    </location>
</feature>
<protein>
    <submittedName>
        <fullName evidence="2">Uncharacterized protein</fullName>
    </submittedName>
</protein>
<feature type="compositionally biased region" description="Pro residues" evidence="1">
    <location>
        <begin position="26"/>
        <end position="38"/>
    </location>
</feature>
<feature type="region of interest" description="Disordered" evidence="1">
    <location>
        <begin position="1"/>
        <end position="70"/>
    </location>
</feature>
<organism evidence="2 3">
    <name type="scientific">Mycena metata</name>
    <dbReference type="NCBI Taxonomy" id="1033252"/>
    <lineage>
        <taxon>Eukaryota</taxon>
        <taxon>Fungi</taxon>
        <taxon>Dikarya</taxon>
        <taxon>Basidiomycota</taxon>
        <taxon>Agaricomycotina</taxon>
        <taxon>Agaricomycetes</taxon>
        <taxon>Agaricomycetidae</taxon>
        <taxon>Agaricales</taxon>
        <taxon>Marasmiineae</taxon>
        <taxon>Mycenaceae</taxon>
        <taxon>Mycena</taxon>
    </lineage>
</organism>
<feature type="region of interest" description="Disordered" evidence="1">
    <location>
        <begin position="299"/>
        <end position="331"/>
    </location>
</feature>
<evidence type="ECO:0000313" key="3">
    <source>
        <dbReference type="Proteomes" id="UP001215598"/>
    </source>
</evidence>
<keyword evidence="3" id="KW-1185">Reference proteome</keyword>
<comment type="caution">
    <text evidence="2">The sequence shown here is derived from an EMBL/GenBank/DDBJ whole genome shotgun (WGS) entry which is preliminary data.</text>
</comment>
<feature type="region of interest" description="Disordered" evidence="1">
    <location>
        <begin position="374"/>
        <end position="424"/>
    </location>
</feature>
<gene>
    <name evidence="2" type="ORF">B0H16DRAFT_1827563</name>
</gene>
<evidence type="ECO:0000313" key="2">
    <source>
        <dbReference type="EMBL" id="KAJ7705149.1"/>
    </source>
</evidence>
<accession>A0AAD7GU18</accession>
<proteinExistence type="predicted"/>